<feature type="domain" description="Methyltransferase" evidence="1">
    <location>
        <begin position="47"/>
        <end position="133"/>
    </location>
</feature>
<evidence type="ECO:0000259" key="1">
    <source>
        <dbReference type="Pfam" id="PF13649"/>
    </source>
</evidence>
<name>A0ABT9QGT9_9ACTN</name>
<dbReference type="EMBL" id="JAUSQU010000001">
    <property type="protein sequence ID" value="MDP9845978.1"/>
    <property type="molecule type" value="Genomic_DNA"/>
</dbReference>
<dbReference type="InterPro" id="IPR029063">
    <property type="entry name" value="SAM-dependent_MTases_sf"/>
</dbReference>
<dbReference type="Pfam" id="PF13649">
    <property type="entry name" value="Methyltransf_25"/>
    <property type="match status" value="1"/>
</dbReference>
<accession>A0ABT9QGT9</accession>
<proteinExistence type="predicted"/>
<dbReference type="CDD" id="cd02440">
    <property type="entry name" value="AdoMet_MTases"/>
    <property type="match status" value="1"/>
</dbReference>
<gene>
    <name evidence="2" type="ORF">J2853_005189</name>
</gene>
<protein>
    <submittedName>
        <fullName evidence="2">SAM-dependent methyltransferase</fullName>
    </submittedName>
</protein>
<evidence type="ECO:0000313" key="3">
    <source>
        <dbReference type="Proteomes" id="UP001225356"/>
    </source>
</evidence>
<reference evidence="2 3" key="1">
    <citation type="submission" date="2023-07" db="EMBL/GenBank/DDBJ databases">
        <title>Sequencing the genomes of 1000 actinobacteria strains.</title>
        <authorList>
            <person name="Klenk H.-P."/>
        </authorList>
    </citation>
    <scope>NUCLEOTIDE SEQUENCE [LARGE SCALE GENOMIC DNA]</scope>
    <source>
        <strain evidence="2 3">DSM 46740</strain>
    </source>
</reference>
<keyword evidence="2" id="KW-0808">Transferase</keyword>
<dbReference type="Proteomes" id="UP001225356">
    <property type="component" value="Unassembled WGS sequence"/>
</dbReference>
<sequence>MNSSQRYHGTGPGAITPDGCAVDYYTMLTPSGEPERIHAAIPEGASILELGAGAGRITHSLLDLGHRVVAVDESPEMLAHIKGAETVCSSIQSLALHRTFDLVLLMSFVIETSDDEARRAFLRTCREHVADDGCVILQRQPPEWYDTIEPFERETGDGRTVRMTEVSRPGPGLLAATMEYTVDDRRWTHFFLSKRLDDDFLEAELSEAGLELSGFLDGDRGWVRAVPR</sequence>
<organism evidence="2 3">
    <name type="scientific">Streptosporangium lutulentum</name>
    <dbReference type="NCBI Taxonomy" id="1461250"/>
    <lineage>
        <taxon>Bacteria</taxon>
        <taxon>Bacillati</taxon>
        <taxon>Actinomycetota</taxon>
        <taxon>Actinomycetes</taxon>
        <taxon>Streptosporangiales</taxon>
        <taxon>Streptosporangiaceae</taxon>
        <taxon>Streptosporangium</taxon>
    </lineage>
</organism>
<comment type="caution">
    <text evidence="2">The sequence shown here is derived from an EMBL/GenBank/DDBJ whole genome shotgun (WGS) entry which is preliminary data.</text>
</comment>
<dbReference type="SUPFAM" id="SSF53335">
    <property type="entry name" value="S-adenosyl-L-methionine-dependent methyltransferases"/>
    <property type="match status" value="1"/>
</dbReference>
<dbReference type="InterPro" id="IPR041698">
    <property type="entry name" value="Methyltransf_25"/>
</dbReference>
<keyword evidence="2" id="KW-0489">Methyltransferase</keyword>
<evidence type="ECO:0000313" key="2">
    <source>
        <dbReference type="EMBL" id="MDP9845978.1"/>
    </source>
</evidence>
<dbReference type="Gene3D" id="3.40.50.150">
    <property type="entry name" value="Vaccinia Virus protein VP39"/>
    <property type="match status" value="1"/>
</dbReference>
<dbReference type="RefSeq" id="WP_307562056.1">
    <property type="nucleotide sequence ID" value="NZ_JAUSQU010000001.1"/>
</dbReference>
<dbReference type="Gene3D" id="2.20.130.10">
    <property type="entry name" value="CAC2371-like domains"/>
    <property type="match status" value="1"/>
</dbReference>
<dbReference type="GO" id="GO:0032259">
    <property type="term" value="P:methylation"/>
    <property type="evidence" value="ECO:0007669"/>
    <property type="project" value="UniProtKB-KW"/>
</dbReference>
<keyword evidence="3" id="KW-1185">Reference proteome</keyword>
<dbReference type="GO" id="GO:0008168">
    <property type="term" value="F:methyltransferase activity"/>
    <property type="evidence" value="ECO:0007669"/>
    <property type="project" value="UniProtKB-KW"/>
</dbReference>